<dbReference type="RefSeq" id="YP_009483348.1">
    <property type="nucleotide sequence ID" value="NC_037667.1"/>
</dbReference>
<evidence type="ECO:0000313" key="1">
    <source>
        <dbReference type="EMBL" id="AVK75079.1"/>
    </source>
</evidence>
<protein>
    <submittedName>
        <fullName evidence="1">Uncharacterized protein</fullName>
    </submittedName>
</protein>
<dbReference type="GeneID" id="36844220"/>
<sequence length="252" mass="28006">MAETFKEQSIHMFIITHYPHCSSFPLIKTYTIYMAQSKTKTKRSGGHWYGAVDGIEPWKDFEQARQSHDDSDSLMVAMFCAANRDTDPRGPGPIAGLMSSLCNDDPDKSLDHAMHRASTACRYQRPYSHEDDTPKHVPCIRKAANFLDYRVSRPIIPANYAETVATRCGIELRDGAEAASFVKEVNRARLCVLGERMAHDTPLRRAIRLDCKGHTADERFSTVYDAARSNGASLSSAVSAANTVAEPIPLPQ</sequence>
<organism evidence="1">
    <name type="scientific">Pandoravirus quercus</name>
    <dbReference type="NCBI Taxonomy" id="2107709"/>
    <lineage>
        <taxon>Viruses</taxon>
        <taxon>Pandoravirus</taxon>
    </lineage>
</organism>
<reference evidence="1" key="1">
    <citation type="journal article" date="2018" name="Nat. Commun.">
        <title>Diversity and evolution of the emerging Pandoraviridae family.</title>
        <authorList>
            <person name="Legendre M."/>
            <person name="Fabre E."/>
            <person name="Poirot O."/>
            <person name="Jeudy S."/>
            <person name="Lartigue A."/>
            <person name="Alempic J.M."/>
            <person name="Beucher L."/>
            <person name="Philippe N."/>
            <person name="Bertaux L."/>
            <person name="Christo-Foroux E."/>
            <person name="Labadie K."/>
            <person name="Coute Y."/>
            <person name="Abergel C."/>
            <person name="Claverie J.M."/>
        </authorList>
    </citation>
    <scope>NUCLEOTIDE SEQUENCE [LARGE SCALE GENOMIC DNA]</scope>
    <source>
        <strain evidence="1">Quercus</strain>
    </source>
</reference>
<dbReference type="Proteomes" id="UP000248852">
    <property type="component" value="Segment"/>
</dbReference>
<accession>A0A2U7U9H1</accession>
<proteinExistence type="predicted"/>
<dbReference type="EMBL" id="MG011689">
    <property type="protein sequence ID" value="AVK75079.1"/>
    <property type="molecule type" value="Genomic_DNA"/>
</dbReference>
<gene>
    <name evidence="1" type="ORF">pqer_cds_657</name>
</gene>
<name>A0A2U7U9H1_9VIRU</name>
<dbReference type="KEGG" id="vg:36844220"/>